<accession>A0A1G6SCT5</accession>
<evidence type="ECO:0000313" key="3">
    <source>
        <dbReference type="EMBL" id="SDD14708.1"/>
    </source>
</evidence>
<evidence type="ECO:0000313" key="4">
    <source>
        <dbReference type="Proteomes" id="UP000198995"/>
    </source>
</evidence>
<feature type="compositionally biased region" description="Basic residues" evidence="1">
    <location>
        <begin position="70"/>
        <end position="87"/>
    </location>
</feature>
<evidence type="ECO:0000256" key="2">
    <source>
        <dbReference type="SAM" id="Phobius"/>
    </source>
</evidence>
<dbReference type="STRING" id="2741.SAMN04489866_101297"/>
<feature type="region of interest" description="Disordered" evidence="1">
    <location>
        <begin position="46"/>
        <end position="161"/>
    </location>
</feature>
<protein>
    <submittedName>
        <fullName evidence="3">Uncharacterized protein</fullName>
    </submittedName>
</protein>
<sequence>MDAGVNLFLPFDQAGGLIFAGIGDLLFLFILFVMFKPVIDEFNKNKKKKQAKQGSSLTSPAKNKPVTANKHPHKRSSGKKSSAKKTPNKSLPLPPRPLSPASSKAAERKAREVTAKAVAPLKTISSDQKPAKGSLPKNDLKRQSGDQASVEAPGRRKTRLRSRYADRAINVQVENLDQASPLSAQVHLVMKPEEIAKGIVWQNILTRPCQGPGARRL</sequence>
<feature type="transmembrane region" description="Helical" evidence="2">
    <location>
        <begin position="17"/>
        <end position="39"/>
    </location>
</feature>
<gene>
    <name evidence="3" type="ORF">SAMN04489866_101297</name>
</gene>
<feature type="compositionally biased region" description="Basic and acidic residues" evidence="1">
    <location>
        <begin position="105"/>
        <end position="114"/>
    </location>
</feature>
<dbReference type="AlphaFoldDB" id="A0A1G6SCT5"/>
<reference evidence="3 4" key="1">
    <citation type="submission" date="2016-10" db="EMBL/GenBank/DDBJ databases">
        <authorList>
            <person name="de Groot N.N."/>
        </authorList>
    </citation>
    <scope>NUCLEOTIDE SEQUENCE [LARGE SCALE GENOMIC DNA]</scope>
    <source>
        <strain evidence="3 4">DSM 20475</strain>
    </source>
</reference>
<keyword evidence="2" id="KW-1133">Transmembrane helix</keyword>
<keyword evidence="2" id="KW-0812">Transmembrane</keyword>
<dbReference type="Proteomes" id="UP000198995">
    <property type="component" value="Unassembled WGS sequence"/>
</dbReference>
<organism evidence="3 4">
    <name type="scientific">Peptococcus niger</name>
    <dbReference type="NCBI Taxonomy" id="2741"/>
    <lineage>
        <taxon>Bacteria</taxon>
        <taxon>Bacillati</taxon>
        <taxon>Bacillota</taxon>
        <taxon>Clostridia</taxon>
        <taxon>Eubacteriales</taxon>
        <taxon>Peptococcaceae</taxon>
        <taxon>Peptococcus</taxon>
    </lineage>
</organism>
<evidence type="ECO:0000256" key="1">
    <source>
        <dbReference type="SAM" id="MobiDB-lite"/>
    </source>
</evidence>
<dbReference type="RefSeq" id="WP_091790973.1">
    <property type="nucleotide sequence ID" value="NZ_FNAF01000001.1"/>
</dbReference>
<name>A0A1G6SCT5_PEPNI</name>
<keyword evidence="4" id="KW-1185">Reference proteome</keyword>
<dbReference type="EMBL" id="FNAF01000001">
    <property type="protein sequence ID" value="SDD14708.1"/>
    <property type="molecule type" value="Genomic_DNA"/>
</dbReference>
<proteinExistence type="predicted"/>
<keyword evidence="2" id="KW-0472">Membrane</keyword>